<dbReference type="Pfam" id="PF03548">
    <property type="entry name" value="LolA"/>
    <property type="match status" value="1"/>
</dbReference>
<dbReference type="InterPro" id="IPR029046">
    <property type="entry name" value="LolA/LolB/LppX"/>
</dbReference>
<gene>
    <name evidence="2" type="ORF">A1OE_49</name>
</gene>
<dbReference type="Gene3D" id="2.50.20.10">
    <property type="entry name" value="Lipoprotein localisation LolA/LolB/LppX"/>
    <property type="match status" value="1"/>
</dbReference>
<protein>
    <submittedName>
        <fullName evidence="2">Outer membrane lipocarrier LolA family protein</fullName>
    </submittedName>
</protein>
<evidence type="ECO:0000256" key="1">
    <source>
        <dbReference type="ARBA" id="ARBA00022729"/>
    </source>
</evidence>
<keyword evidence="1" id="KW-0732">Signal</keyword>
<keyword evidence="3" id="KW-1185">Reference proteome</keyword>
<dbReference type="AlphaFoldDB" id="K7Z2R3"/>
<organism evidence="2 3">
    <name type="scientific">Candidatus Endolissoclinum faulkneri L2</name>
    <dbReference type="NCBI Taxonomy" id="1193729"/>
    <lineage>
        <taxon>Bacteria</taxon>
        <taxon>Pseudomonadati</taxon>
        <taxon>Pseudomonadota</taxon>
        <taxon>Alphaproteobacteria</taxon>
        <taxon>Rhodospirillales</taxon>
        <taxon>Rhodospirillaceae</taxon>
        <taxon>Candidatus Endolissoclinum</taxon>
    </lineage>
</organism>
<dbReference type="HOGENOM" id="CLU_055272_3_0_5"/>
<dbReference type="PANTHER" id="PTHR35869:SF1">
    <property type="entry name" value="OUTER-MEMBRANE LIPOPROTEIN CARRIER PROTEIN"/>
    <property type="match status" value="1"/>
</dbReference>
<accession>K7Z2R3</accession>
<dbReference type="OrthoDB" id="9800501at2"/>
<dbReference type="EMBL" id="CP003539">
    <property type="protein sequence ID" value="AFX98263.1"/>
    <property type="molecule type" value="Genomic_DNA"/>
</dbReference>
<dbReference type="STRING" id="1193729.A1OE_49"/>
<evidence type="ECO:0000313" key="3">
    <source>
        <dbReference type="Proteomes" id="UP000010077"/>
    </source>
</evidence>
<reference evidence="2 3" key="1">
    <citation type="journal article" date="2012" name="Proc. Natl. Acad. Sci. U.S.A.">
        <title>Genome streamlining and chemical defense in a coral reef symbiosis.</title>
        <authorList>
            <person name="Kwan J.C."/>
            <person name="Donia M.S."/>
            <person name="Han A.W."/>
            <person name="Hirose E."/>
            <person name="Haygood M.G."/>
            <person name="Schmidt E.W."/>
        </authorList>
    </citation>
    <scope>NUCLEOTIDE SEQUENCE [LARGE SCALE GENOMIC DNA]</scope>
    <source>
        <strain evidence="2 3">L2</strain>
    </source>
</reference>
<dbReference type="RefSeq" id="WP_015087761.1">
    <property type="nucleotide sequence ID" value="NC_019566.1"/>
</dbReference>
<proteinExistence type="predicted"/>
<dbReference type="SUPFAM" id="SSF89392">
    <property type="entry name" value="Prokaryotic lipoproteins and lipoprotein localization factors"/>
    <property type="match status" value="1"/>
</dbReference>
<dbReference type="CDD" id="cd16325">
    <property type="entry name" value="LolA"/>
    <property type="match status" value="1"/>
</dbReference>
<evidence type="ECO:0000313" key="2">
    <source>
        <dbReference type="EMBL" id="AFX98263.1"/>
    </source>
</evidence>
<dbReference type="Proteomes" id="UP000010077">
    <property type="component" value="Chromosome"/>
</dbReference>
<dbReference type="InterPro" id="IPR004564">
    <property type="entry name" value="OM_lipoprot_carrier_LolA-like"/>
</dbReference>
<sequence length="211" mass="24210">MSSRFYCFFAIFFIVVTGNPISAFGHVLKVIQKDDIQRIEDYFNQIITIHSDFLQINSAGLISRGVMWIERPGKMRFEYAPPSSVLLTSDGIWLTYQDNELKQTTQIPLISSPFSVLLSKYISFTDDLVVQTLNKSCEMLLVQLYQRDDPTQGKIILAFQDNPLSLTQWSIIDNNGSEVKVVLLNPVFDLKFPSKLWRPKDFGQKFGALER</sequence>
<dbReference type="KEGG" id="thal:A1OE_49"/>
<name>K7Z2R3_9PROT</name>
<dbReference type="eggNOG" id="COG2834">
    <property type="taxonomic scope" value="Bacteria"/>
</dbReference>
<dbReference type="PANTHER" id="PTHR35869">
    <property type="entry name" value="OUTER-MEMBRANE LIPOPROTEIN CARRIER PROTEIN"/>
    <property type="match status" value="1"/>
</dbReference>